<dbReference type="AlphaFoldDB" id="A0A840DE15"/>
<dbReference type="PROSITE" id="PS51450">
    <property type="entry name" value="LRR"/>
    <property type="match status" value="4"/>
</dbReference>
<dbReference type="PANTHER" id="PTHR46652:SF3">
    <property type="entry name" value="LEUCINE-RICH REPEAT-CONTAINING PROTEIN 9"/>
    <property type="match status" value="1"/>
</dbReference>
<dbReference type="SMART" id="SM00364">
    <property type="entry name" value="LRR_BAC"/>
    <property type="match status" value="5"/>
</dbReference>
<keyword evidence="5" id="KW-0677">Repeat</keyword>
<organism evidence="11 12">
    <name type="scientific">Canibacter oris</name>
    <dbReference type="NCBI Taxonomy" id="1365628"/>
    <lineage>
        <taxon>Bacteria</taxon>
        <taxon>Bacillati</taxon>
        <taxon>Actinomycetota</taxon>
        <taxon>Actinomycetes</taxon>
        <taxon>Micrococcales</taxon>
        <taxon>Microbacteriaceae</taxon>
        <taxon>Canibacter</taxon>
    </lineage>
</organism>
<evidence type="ECO:0000256" key="6">
    <source>
        <dbReference type="ARBA" id="ARBA00023088"/>
    </source>
</evidence>
<dbReference type="Proteomes" id="UP000571183">
    <property type="component" value="Unassembled WGS sequence"/>
</dbReference>
<evidence type="ECO:0000313" key="11">
    <source>
        <dbReference type="EMBL" id="MBB4071691.1"/>
    </source>
</evidence>
<dbReference type="InterPro" id="IPR050836">
    <property type="entry name" value="SDS22/Internalin_LRR"/>
</dbReference>
<dbReference type="RefSeq" id="WP_183304700.1">
    <property type="nucleotide sequence ID" value="NZ_JACIFD010000008.1"/>
</dbReference>
<dbReference type="Pfam" id="PF04213">
    <property type="entry name" value="HtaA"/>
    <property type="match status" value="1"/>
</dbReference>
<keyword evidence="8" id="KW-1133">Transmembrane helix</keyword>
<keyword evidence="6" id="KW-0572">Peptidoglycan-anchor</keyword>
<evidence type="ECO:0000313" key="12">
    <source>
        <dbReference type="Proteomes" id="UP000571183"/>
    </source>
</evidence>
<evidence type="ECO:0000256" key="9">
    <source>
        <dbReference type="SAM" id="SignalP"/>
    </source>
</evidence>
<feature type="signal peptide" evidence="9">
    <location>
        <begin position="1"/>
        <end position="31"/>
    </location>
</feature>
<accession>A0A840DE15</accession>
<evidence type="ECO:0000256" key="3">
    <source>
        <dbReference type="ARBA" id="ARBA00022614"/>
    </source>
</evidence>
<keyword evidence="4 9" id="KW-0732">Signal</keyword>
<dbReference type="InterPro" id="IPR025875">
    <property type="entry name" value="Leu-rich_rpt_4"/>
</dbReference>
<protein>
    <submittedName>
        <fullName evidence="11">LPXTG-motif cell wall-anchored protein</fullName>
    </submittedName>
</protein>
<keyword evidence="2" id="KW-0964">Secreted</keyword>
<keyword evidence="12" id="KW-1185">Reference proteome</keyword>
<dbReference type="PANTHER" id="PTHR46652">
    <property type="entry name" value="LEUCINE-RICH REPEAT AND IQ DOMAIN-CONTAINING PROTEIN 1-RELATED"/>
    <property type="match status" value="1"/>
</dbReference>
<dbReference type="NCBIfam" id="TIGR01167">
    <property type="entry name" value="LPXTG_anchor"/>
    <property type="match status" value="1"/>
</dbReference>
<keyword evidence="8" id="KW-0812">Transmembrane</keyword>
<dbReference type="InterPro" id="IPR007331">
    <property type="entry name" value="Htaa"/>
</dbReference>
<reference evidence="11" key="1">
    <citation type="submission" date="2020-08" db="EMBL/GenBank/DDBJ databases">
        <title>Sequencing the genomes of 1000 actinobacteria strains.</title>
        <authorList>
            <person name="Klenk H.-P."/>
        </authorList>
    </citation>
    <scope>NUCLEOTIDE SEQUENCE [LARGE SCALE GENOMIC DNA]</scope>
    <source>
        <strain evidence="11">DSM 27064</strain>
    </source>
</reference>
<evidence type="ECO:0000256" key="4">
    <source>
        <dbReference type="ARBA" id="ARBA00022729"/>
    </source>
</evidence>
<evidence type="ECO:0000256" key="8">
    <source>
        <dbReference type="SAM" id="Phobius"/>
    </source>
</evidence>
<dbReference type="PROSITE" id="PS50847">
    <property type="entry name" value="GRAM_POS_ANCHORING"/>
    <property type="match status" value="1"/>
</dbReference>
<dbReference type="Gene3D" id="3.80.10.10">
    <property type="entry name" value="Ribonuclease Inhibitor"/>
    <property type="match status" value="1"/>
</dbReference>
<evidence type="ECO:0000259" key="10">
    <source>
        <dbReference type="PROSITE" id="PS50847"/>
    </source>
</evidence>
<dbReference type="EMBL" id="JACIFD010000008">
    <property type="protein sequence ID" value="MBB4071691.1"/>
    <property type="molecule type" value="Genomic_DNA"/>
</dbReference>
<proteinExistence type="predicted"/>
<dbReference type="InterPro" id="IPR032675">
    <property type="entry name" value="LRR_dom_sf"/>
</dbReference>
<dbReference type="InterPro" id="IPR019931">
    <property type="entry name" value="LPXTG_anchor"/>
</dbReference>
<evidence type="ECO:0000256" key="1">
    <source>
        <dbReference type="ARBA" id="ARBA00022512"/>
    </source>
</evidence>
<evidence type="ECO:0000256" key="5">
    <source>
        <dbReference type="ARBA" id="ARBA00022737"/>
    </source>
</evidence>
<gene>
    <name evidence="11" type="ORF">F5897_001003</name>
</gene>
<keyword evidence="8" id="KW-0472">Membrane</keyword>
<sequence length="918" mass="97251">MKPTTKQLLTGAAVTALTCSTLFGAHSSAFAEEVTPQPTPVSTTSDTNAAPDQTQDSSGDQNATATGSQSTPTGQELTAEQQRPYTLVSGSANWNFRTSFRDYVGIENETHRAGLGVLNGTSDLEWQASANQTFTPGTGELSFGGEIHWQKYQGVLNVKISNPVLDIAGKKLLVDAYTAGTLAGGEELTVTKQALLELPDLQHEVRGNTLVIYSHSPRITELSKRLLGFYQGEKGAPFVATFEIQTGDLNAPERQSPVLWQLFPSLYTDPNAAPPLTDPSEATFDVNVPDPALRACILESLNKPAHTPIVNKVLQELQSVSCVGVRLAPEHKIKDLTGLEHARNLNTLNINYQAVSDLTPLASASKLHTLNVSNNQLRDISTLAANTKLTSLRIANNKVTDISALRALAELSTLDVSENRLTSLTGVPERVTHLTAENNRITDISGISRATTPYVERLELRHNRITDISSLAQLRAITNADLRNNFIIDPSPLATWAENRLSLNSVRLQYNKFTDWTSVAAVPRIDKPRNGEETSLNPKTIEELLAHDAAQDSADAEALHPIVTVNAATTGWEQEAQLSNSVAAGGISPAEMFTNTPAGATYSLAMVDVEITDAAAATEIKLADKGSFSITDGVVKFTPQPGFTGTAEVQVVLTTLANNKYVAKYSATVKPLPTPAAQVAAAVREGSKAQLSAGPFVPGETVTVTIDTETTAVATLTADSSGKVSTEWLSSYGKAGTHKATFTGARGKTATVDITVEKLPAATVSVSKDEVTEGETLTFTAGPFVAGEQVSLTVHSDPVKVGDFTADAEGMVRASWKVPANFAGSHKAVFTSVNGITAQRSFQVNAPVAIATPDTTPRTPEHVTAPTHTAAAAAPEGATAQQTQRKLAKTGTDMLPLFAAVGALTTAAGVALTGRRRK</sequence>
<name>A0A840DE15_9MICO</name>
<dbReference type="InterPro" id="IPR001611">
    <property type="entry name" value="Leu-rich_rpt"/>
</dbReference>
<feature type="chain" id="PRO_5032295324" evidence="9">
    <location>
        <begin position="32"/>
        <end position="918"/>
    </location>
</feature>
<evidence type="ECO:0000256" key="7">
    <source>
        <dbReference type="SAM" id="MobiDB-lite"/>
    </source>
</evidence>
<keyword evidence="1" id="KW-0134">Cell wall</keyword>
<dbReference type="SUPFAM" id="SSF52058">
    <property type="entry name" value="L domain-like"/>
    <property type="match status" value="1"/>
</dbReference>
<keyword evidence="3" id="KW-0433">Leucine-rich repeat</keyword>
<feature type="domain" description="Gram-positive cocci surface proteins LPxTG" evidence="10">
    <location>
        <begin position="887"/>
        <end position="918"/>
    </location>
</feature>
<feature type="region of interest" description="Disordered" evidence="7">
    <location>
        <begin position="32"/>
        <end position="79"/>
    </location>
</feature>
<evidence type="ECO:0000256" key="2">
    <source>
        <dbReference type="ARBA" id="ARBA00022525"/>
    </source>
</evidence>
<feature type="transmembrane region" description="Helical" evidence="8">
    <location>
        <begin position="894"/>
        <end position="914"/>
    </location>
</feature>
<feature type="compositionally biased region" description="Low complexity" evidence="7">
    <location>
        <begin position="34"/>
        <end position="47"/>
    </location>
</feature>
<feature type="compositionally biased region" description="Polar residues" evidence="7">
    <location>
        <begin position="48"/>
        <end position="79"/>
    </location>
</feature>
<comment type="caution">
    <text evidence="11">The sequence shown here is derived from an EMBL/GenBank/DDBJ whole genome shotgun (WGS) entry which is preliminary data.</text>
</comment>
<dbReference type="Pfam" id="PF12799">
    <property type="entry name" value="LRR_4"/>
    <property type="match status" value="1"/>
</dbReference>